<gene>
    <name evidence="1" type="ORF">ACFL27_22885</name>
</gene>
<proteinExistence type="predicted"/>
<comment type="caution">
    <text evidence="1">The sequence shown here is derived from an EMBL/GenBank/DDBJ whole genome shotgun (WGS) entry which is preliminary data.</text>
</comment>
<dbReference type="EMBL" id="JBHPBY010000412">
    <property type="protein sequence ID" value="MFC1853054.1"/>
    <property type="molecule type" value="Genomic_DNA"/>
</dbReference>
<organism evidence="1 2">
    <name type="scientific">candidate division CSSED10-310 bacterium</name>
    <dbReference type="NCBI Taxonomy" id="2855610"/>
    <lineage>
        <taxon>Bacteria</taxon>
        <taxon>Bacteria division CSSED10-310</taxon>
    </lineage>
</organism>
<accession>A0ABV6Z3N4</accession>
<reference evidence="1 2" key="1">
    <citation type="submission" date="2024-09" db="EMBL/GenBank/DDBJ databases">
        <title>Laminarin stimulates single cell rates of sulfate reduction while oxygen inhibits transcriptomic activity in coastal marine sediment.</title>
        <authorList>
            <person name="Lindsay M."/>
            <person name="Orcutt B."/>
            <person name="Emerson D."/>
            <person name="Stepanauskas R."/>
            <person name="D'Angelo T."/>
        </authorList>
    </citation>
    <scope>NUCLEOTIDE SEQUENCE [LARGE SCALE GENOMIC DNA]</scope>
    <source>
        <strain evidence="1">SAG AM-311-K15</strain>
    </source>
</reference>
<sequence length="126" mass="14652">MDSEQEFLDYCKSVAGDKSNRRWDETYLAAFFHSFRPSGNGIEKVFQSINNAEEVVSRLKLVYSVTSENEEEWGPGFERLTVTNPLHCGTESFKELALSFIKKMSLLCEEELKFTDYPEGYNKKQW</sequence>
<keyword evidence="2" id="KW-1185">Reference proteome</keyword>
<evidence type="ECO:0000313" key="2">
    <source>
        <dbReference type="Proteomes" id="UP001594351"/>
    </source>
</evidence>
<dbReference type="Proteomes" id="UP001594351">
    <property type="component" value="Unassembled WGS sequence"/>
</dbReference>
<evidence type="ECO:0000313" key="1">
    <source>
        <dbReference type="EMBL" id="MFC1853054.1"/>
    </source>
</evidence>
<protein>
    <submittedName>
        <fullName evidence="1">Uncharacterized protein</fullName>
    </submittedName>
</protein>
<name>A0ABV6Z3N4_UNCC1</name>